<evidence type="ECO:0000256" key="1">
    <source>
        <dbReference type="ARBA" id="ARBA00007274"/>
    </source>
</evidence>
<keyword evidence="2 5" id="KW-0808">Transferase</keyword>
<dbReference type="AlphaFoldDB" id="A0A5R8QB95"/>
<dbReference type="FunCoup" id="A0A5R8QB95">
    <property type="interactions" value="70"/>
</dbReference>
<dbReference type="RefSeq" id="WP_138191155.1">
    <property type="nucleotide sequence ID" value="NZ_VBWP01000006.1"/>
</dbReference>
<protein>
    <recommendedName>
        <fullName evidence="5">Acetyltransferase</fullName>
        <ecNumber evidence="5">2.3.1.-</ecNumber>
    </recommendedName>
</protein>
<proteinExistence type="inferred from homology"/>
<feature type="domain" description="Maltose/galactoside acetyltransferase" evidence="6">
    <location>
        <begin position="4"/>
        <end position="58"/>
    </location>
</feature>
<gene>
    <name evidence="7" type="ORF">FEZ08_07735</name>
</gene>
<dbReference type="CDD" id="cd03357">
    <property type="entry name" value="LbH_MAT_GAT"/>
    <property type="match status" value="1"/>
</dbReference>
<dbReference type="OrthoDB" id="9812571at2"/>
<dbReference type="Proteomes" id="UP000306912">
    <property type="component" value="Unassembled WGS sequence"/>
</dbReference>
<evidence type="ECO:0000259" key="6">
    <source>
        <dbReference type="SMART" id="SM01266"/>
    </source>
</evidence>
<accession>A0A5R8QB95</accession>
<keyword evidence="8" id="KW-1185">Reference proteome</keyword>
<name>A0A5R8QB95_9FIRM</name>
<dbReference type="EMBL" id="VBWP01000006">
    <property type="protein sequence ID" value="TLG72929.1"/>
    <property type="molecule type" value="Genomic_DNA"/>
</dbReference>
<evidence type="ECO:0000256" key="4">
    <source>
        <dbReference type="ARBA" id="ARBA00023315"/>
    </source>
</evidence>
<dbReference type="InterPro" id="IPR024688">
    <property type="entry name" value="Mac_dom"/>
</dbReference>
<evidence type="ECO:0000313" key="8">
    <source>
        <dbReference type="Proteomes" id="UP000306912"/>
    </source>
</evidence>
<dbReference type="FunFam" id="2.160.10.10:FF:000008">
    <property type="entry name" value="Maltose O-acetyltransferase"/>
    <property type="match status" value="1"/>
</dbReference>
<dbReference type="SMART" id="SM01266">
    <property type="entry name" value="Mac"/>
    <property type="match status" value="1"/>
</dbReference>
<keyword evidence="4 5" id="KW-0012">Acyltransferase</keyword>
<reference evidence="7 8" key="1">
    <citation type="submission" date="2019-05" db="EMBL/GenBank/DDBJ databases">
        <title>Culicoidintestinum kansasii gen. nov., sp. nov. from the gastrointestinal tract of the biting midge, Culicoides sonorensis.</title>
        <authorList>
            <person name="Neupane S."/>
            <person name="Ghosh A."/>
            <person name="Gunther S."/>
            <person name="Martin K."/>
            <person name="Zurek L."/>
        </authorList>
    </citation>
    <scope>NUCLEOTIDE SEQUENCE [LARGE SCALE GENOMIC DNA]</scope>
    <source>
        <strain evidence="7 8">CS-1</strain>
    </source>
</reference>
<evidence type="ECO:0000256" key="3">
    <source>
        <dbReference type="ARBA" id="ARBA00022737"/>
    </source>
</evidence>
<sequence length="185" mass="20261">MTEKEKMLAGLPYDAGDKQLREERMHARMLLHKFNHSMPDAKQERVAVLTELFGSYDGGTIEPNFRCDYGSNIYFGKNFYANFDCVILDVCEVHIGDNCMFGPGVHIYTAGHPLNAVERNSGIEFGSPVTLGESVWVGGHVSILPGVHIGNNVVIGSGSVVTKDFPDDVVIAGNPAKIIKHIDNK</sequence>
<dbReference type="PANTHER" id="PTHR43017:SF1">
    <property type="entry name" value="ACETYLTRANSFERASE YJL218W-RELATED"/>
    <property type="match status" value="1"/>
</dbReference>
<dbReference type="GO" id="GO:0008870">
    <property type="term" value="F:galactoside O-acetyltransferase activity"/>
    <property type="evidence" value="ECO:0007669"/>
    <property type="project" value="TreeGrafter"/>
</dbReference>
<organism evidence="7 8">
    <name type="scientific">Culicoidibacter larvae</name>
    <dbReference type="NCBI Taxonomy" id="2579976"/>
    <lineage>
        <taxon>Bacteria</taxon>
        <taxon>Bacillati</taxon>
        <taxon>Bacillota</taxon>
        <taxon>Culicoidibacteria</taxon>
        <taxon>Culicoidibacterales</taxon>
        <taxon>Culicoidibacteraceae</taxon>
        <taxon>Culicoidibacter</taxon>
    </lineage>
</organism>
<evidence type="ECO:0000313" key="7">
    <source>
        <dbReference type="EMBL" id="TLG72929.1"/>
    </source>
</evidence>
<evidence type="ECO:0000256" key="2">
    <source>
        <dbReference type="ARBA" id="ARBA00022679"/>
    </source>
</evidence>
<dbReference type="InterPro" id="IPR039369">
    <property type="entry name" value="LacA-like"/>
</dbReference>
<comment type="similarity">
    <text evidence="1 5">Belongs to the transferase hexapeptide repeat family.</text>
</comment>
<dbReference type="InterPro" id="IPR001451">
    <property type="entry name" value="Hexapep"/>
</dbReference>
<dbReference type="SUPFAM" id="SSF51161">
    <property type="entry name" value="Trimeric LpxA-like enzymes"/>
    <property type="match status" value="1"/>
</dbReference>
<keyword evidence="3" id="KW-0677">Repeat</keyword>
<dbReference type="PANTHER" id="PTHR43017">
    <property type="entry name" value="GALACTOSIDE O-ACETYLTRANSFERASE"/>
    <property type="match status" value="1"/>
</dbReference>
<dbReference type="Pfam" id="PF00132">
    <property type="entry name" value="Hexapep"/>
    <property type="match status" value="1"/>
</dbReference>
<comment type="caution">
    <text evidence="7">The sequence shown here is derived from an EMBL/GenBank/DDBJ whole genome shotgun (WGS) entry which is preliminary data.</text>
</comment>
<dbReference type="InterPro" id="IPR011004">
    <property type="entry name" value="Trimer_LpxA-like_sf"/>
</dbReference>
<dbReference type="EC" id="2.3.1.-" evidence="5"/>
<evidence type="ECO:0000256" key="5">
    <source>
        <dbReference type="RuleBase" id="RU367021"/>
    </source>
</evidence>
<dbReference type="Gene3D" id="2.160.10.10">
    <property type="entry name" value="Hexapeptide repeat proteins"/>
    <property type="match status" value="1"/>
</dbReference>
<dbReference type="InParanoid" id="A0A5R8QB95"/>
<dbReference type="Pfam" id="PF12464">
    <property type="entry name" value="Mac"/>
    <property type="match status" value="1"/>
</dbReference>